<dbReference type="STRING" id="35608.A0A2U1PSY0"/>
<sequence>MKITPLQEITPDKGKVNDLYNLLQHDVVASTHYYVQSRIQINEYRDWVILRWWSMGICWTIVPRYDSTLTIRRALNLGVNVKMITGDQVAISKETGRRLGMGTNIVTSCTSNCLDPLAKVLETRNSGTIITTHSYAGDHRLLDASHMDLRRARAAALNIVPTSTGAAKTLSLVLPQLKGMVIISAISLNKLSRLFLAVILPGFHGLN</sequence>
<dbReference type="SUPFAM" id="SSF55347">
    <property type="entry name" value="Glyceraldehyde-3-phosphate dehydrogenase-like, C-terminal domain"/>
    <property type="match status" value="1"/>
</dbReference>
<dbReference type="Proteomes" id="UP000245207">
    <property type="component" value="Unassembled WGS sequence"/>
</dbReference>
<evidence type="ECO:0000313" key="4">
    <source>
        <dbReference type="EMBL" id="PWA88845.1"/>
    </source>
</evidence>
<accession>A0A2U1PSY0</accession>
<reference evidence="4 5" key="1">
    <citation type="journal article" date="2018" name="Mol. Plant">
        <title>The genome of Artemisia annua provides insight into the evolution of Asteraceae family and artemisinin biosynthesis.</title>
        <authorList>
            <person name="Shen Q."/>
            <person name="Zhang L."/>
            <person name="Liao Z."/>
            <person name="Wang S."/>
            <person name="Yan T."/>
            <person name="Shi P."/>
            <person name="Liu M."/>
            <person name="Fu X."/>
            <person name="Pan Q."/>
            <person name="Wang Y."/>
            <person name="Lv Z."/>
            <person name="Lu X."/>
            <person name="Zhang F."/>
            <person name="Jiang W."/>
            <person name="Ma Y."/>
            <person name="Chen M."/>
            <person name="Hao X."/>
            <person name="Li L."/>
            <person name="Tang Y."/>
            <person name="Lv G."/>
            <person name="Zhou Y."/>
            <person name="Sun X."/>
            <person name="Brodelius P.E."/>
            <person name="Rose J.K.C."/>
            <person name="Tang K."/>
        </authorList>
    </citation>
    <scope>NUCLEOTIDE SEQUENCE [LARGE SCALE GENOMIC DNA]</scope>
    <source>
        <strain evidence="5">cv. Huhao1</strain>
        <tissue evidence="4">Leaf</tissue>
    </source>
</reference>
<keyword evidence="5" id="KW-1185">Reference proteome</keyword>
<dbReference type="InterPro" id="IPR036412">
    <property type="entry name" value="HAD-like_sf"/>
</dbReference>
<dbReference type="Gene3D" id="3.30.360.10">
    <property type="entry name" value="Dihydrodipicolinate Reductase, domain 2"/>
    <property type="match status" value="1"/>
</dbReference>
<comment type="similarity">
    <text evidence="1">Belongs to the glyceraldehyde-3-phosphate dehydrogenase family.</text>
</comment>
<dbReference type="InterPro" id="IPR020829">
    <property type="entry name" value="GlycerAld_3-P_DH_cat"/>
</dbReference>
<dbReference type="OrthoDB" id="1703872at2759"/>
<evidence type="ECO:0000256" key="1">
    <source>
        <dbReference type="ARBA" id="ARBA00007406"/>
    </source>
</evidence>
<protein>
    <submittedName>
        <fullName evidence="4">Aldehyde dehydrogenase</fullName>
    </submittedName>
</protein>
<dbReference type="GO" id="GO:0016620">
    <property type="term" value="F:oxidoreductase activity, acting on the aldehyde or oxo group of donors, NAD or NADP as acceptor"/>
    <property type="evidence" value="ECO:0007669"/>
    <property type="project" value="InterPro"/>
</dbReference>
<dbReference type="Pfam" id="PF02800">
    <property type="entry name" value="Gp_dh_C"/>
    <property type="match status" value="1"/>
</dbReference>
<organism evidence="4 5">
    <name type="scientific">Artemisia annua</name>
    <name type="common">Sweet wormwood</name>
    <dbReference type="NCBI Taxonomy" id="35608"/>
    <lineage>
        <taxon>Eukaryota</taxon>
        <taxon>Viridiplantae</taxon>
        <taxon>Streptophyta</taxon>
        <taxon>Embryophyta</taxon>
        <taxon>Tracheophyta</taxon>
        <taxon>Spermatophyta</taxon>
        <taxon>Magnoliopsida</taxon>
        <taxon>eudicotyledons</taxon>
        <taxon>Gunneridae</taxon>
        <taxon>Pentapetalae</taxon>
        <taxon>asterids</taxon>
        <taxon>campanulids</taxon>
        <taxon>Asterales</taxon>
        <taxon>Asteraceae</taxon>
        <taxon>Asteroideae</taxon>
        <taxon>Anthemideae</taxon>
        <taxon>Artemisiinae</taxon>
        <taxon>Artemisia</taxon>
    </lineage>
</organism>
<comment type="caution">
    <text evidence="4">The sequence shown here is derived from an EMBL/GenBank/DDBJ whole genome shotgun (WGS) entry which is preliminary data.</text>
</comment>
<name>A0A2U1PSY0_ARTAN</name>
<dbReference type="EMBL" id="PKPP01000773">
    <property type="protein sequence ID" value="PWA88845.1"/>
    <property type="molecule type" value="Genomic_DNA"/>
</dbReference>
<evidence type="ECO:0000256" key="2">
    <source>
        <dbReference type="ARBA" id="ARBA00023002"/>
    </source>
</evidence>
<evidence type="ECO:0000313" key="5">
    <source>
        <dbReference type="Proteomes" id="UP000245207"/>
    </source>
</evidence>
<feature type="domain" description="Glyceraldehyde 3-phosphate dehydrogenase catalytic" evidence="3">
    <location>
        <begin position="116"/>
        <end position="181"/>
    </location>
</feature>
<keyword evidence="2" id="KW-0560">Oxidoreductase</keyword>
<proteinExistence type="inferred from homology"/>
<gene>
    <name evidence="4" type="ORF">CTI12_AA117420</name>
</gene>
<dbReference type="AlphaFoldDB" id="A0A2U1PSY0"/>
<dbReference type="SUPFAM" id="SSF56784">
    <property type="entry name" value="HAD-like"/>
    <property type="match status" value="1"/>
</dbReference>
<evidence type="ECO:0000259" key="3">
    <source>
        <dbReference type="Pfam" id="PF02800"/>
    </source>
</evidence>
<dbReference type="InterPro" id="IPR020831">
    <property type="entry name" value="GlycerAld/Erythrose_P_DH"/>
</dbReference>
<dbReference type="PANTHER" id="PTHR43148">
    <property type="entry name" value="GLYCERALDEHYDE-3-PHOSPHATE DEHYDROGENASE 2"/>
    <property type="match status" value="1"/>
</dbReference>